<protein>
    <submittedName>
        <fullName evidence="1">Peptidase M20</fullName>
    </submittedName>
</protein>
<comment type="caution">
    <text evidence="1">The sequence shown here is derived from an EMBL/GenBank/DDBJ whole genome shotgun (WGS) entry which is preliminary data.</text>
</comment>
<feature type="non-terminal residue" evidence="1">
    <location>
        <position position="1"/>
    </location>
</feature>
<sequence length="38" mass="4120">GVGPGAGKLHTSTFNPDEAAIPTGIRFMELLARNYFNR</sequence>
<accession>K1RIJ3</accession>
<proteinExistence type="predicted"/>
<name>K1RIJ3_9ZZZZ</name>
<gene>
    <name evidence="1" type="ORF">LEA_21124</name>
</gene>
<dbReference type="EMBL" id="AJWY01014535">
    <property type="protein sequence ID" value="EKC43479.1"/>
    <property type="molecule type" value="Genomic_DNA"/>
</dbReference>
<evidence type="ECO:0000313" key="1">
    <source>
        <dbReference type="EMBL" id="EKC43479.1"/>
    </source>
</evidence>
<organism evidence="1">
    <name type="scientific">human gut metagenome</name>
    <dbReference type="NCBI Taxonomy" id="408170"/>
    <lineage>
        <taxon>unclassified sequences</taxon>
        <taxon>metagenomes</taxon>
        <taxon>organismal metagenomes</taxon>
    </lineage>
</organism>
<dbReference type="AlphaFoldDB" id="K1RIJ3"/>
<reference evidence="1" key="1">
    <citation type="journal article" date="2013" name="Environ. Microbiol.">
        <title>Microbiota from the distal guts of lean and obese adolescents exhibit partial functional redundancy besides clear differences in community structure.</title>
        <authorList>
            <person name="Ferrer M."/>
            <person name="Ruiz A."/>
            <person name="Lanza F."/>
            <person name="Haange S.B."/>
            <person name="Oberbach A."/>
            <person name="Till H."/>
            <person name="Bargiela R."/>
            <person name="Campoy C."/>
            <person name="Segura M.T."/>
            <person name="Richter M."/>
            <person name="von Bergen M."/>
            <person name="Seifert J."/>
            <person name="Suarez A."/>
        </authorList>
    </citation>
    <scope>NUCLEOTIDE SEQUENCE</scope>
</reference>